<evidence type="ECO:0000256" key="1">
    <source>
        <dbReference type="ARBA" id="ARBA00022741"/>
    </source>
</evidence>
<evidence type="ECO:0000313" key="7">
    <source>
        <dbReference type="EMBL" id="MZR32294.1"/>
    </source>
</evidence>
<keyword evidence="3" id="KW-0902">Two-component regulatory system</keyword>
<gene>
    <name evidence="7" type="ORF">GQE98_16770</name>
</gene>
<dbReference type="PRINTS" id="PR01590">
    <property type="entry name" value="HTHFIS"/>
</dbReference>
<evidence type="ECO:0000313" key="8">
    <source>
        <dbReference type="Proteomes" id="UP000476030"/>
    </source>
</evidence>
<keyword evidence="1" id="KW-0547">Nucleotide-binding</keyword>
<dbReference type="InterPro" id="IPR002078">
    <property type="entry name" value="Sigma_54_int"/>
</dbReference>
<name>A0A6L8WC18_9PROT</name>
<sequence length="585" mass="63332">MLTRELNSGFLIGAAIGSGSNALAVERGGADFLLAINAGRLRNMGVPSIASMLPVLDANALTEDFAREELLALCRKPVLIGVNVWGREFEPAAQAVAIAEAGFAGAVNFPSCMHYSRPMQQILSRAGRGIEQEVALLKAVQDAGMMSMFYCSSRTQARLAADAGLDLVCLNIGWNVGGAVGHRSRSTIEEVAMEAREIGRLIKRINPNTRFLLEGGPIAAPEDLSRVLSLAPLDGYVGGSTIDRLPLESSVASMIDGFRQASMRPTRLDRESHDLVNWSKQYGFVGQSESHVAMLRRLRALSTARDPILIVAEPGQDSLPAVRALGAIKARSRSLNMIQIDVAEQGLPARARNVLFGHRDSSATRPPVLADPAVEIVVIHAPERLTQALQRRLARALKDGIFRMAGSRRSLKIEPRIVLLCNFYVGEETSGEDLLGAGLDPELSSYMAGWTLHLPPLRDRVSDLALLIEGKKAKNEPLIQNQLEFSTAALQKLQAHDWPGNEAELYTILGRLAGRPSSLPVQPDELVPLLQSATTVGQQQNGRSEKDLIIDALWRNGFSRSKAAGALGISRKTLYNKIKKFGLSG</sequence>
<dbReference type="GO" id="GO:0000160">
    <property type="term" value="P:phosphorelay signal transduction system"/>
    <property type="evidence" value="ECO:0007669"/>
    <property type="project" value="UniProtKB-KW"/>
</dbReference>
<comment type="caution">
    <text evidence="7">The sequence shown here is derived from an EMBL/GenBank/DDBJ whole genome shotgun (WGS) entry which is preliminary data.</text>
</comment>
<dbReference type="Pfam" id="PF02954">
    <property type="entry name" value="HTH_8"/>
    <property type="match status" value="1"/>
</dbReference>
<dbReference type="InterPro" id="IPR027417">
    <property type="entry name" value="P-loop_NTPase"/>
</dbReference>
<dbReference type="Gene3D" id="3.20.20.70">
    <property type="entry name" value="Aldolase class I"/>
    <property type="match status" value="1"/>
</dbReference>
<dbReference type="InterPro" id="IPR009057">
    <property type="entry name" value="Homeodomain-like_sf"/>
</dbReference>
<dbReference type="InterPro" id="IPR051353">
    <property type="entry name" value="Tobamovirus_resist_UPF0261"/>
</dbReference>
<dbReference type="InterPro" id="IPR015813">
    <property type="entry name" value="Pyrv/PenolPyrv_kinase-like_dom"/>
</dbReference>
<dbReference type="InterPro" id="IPR002197">
    <property type="entry name" value="HTH_Fis"/>
</dbReference>
<organism evidence="7 8">
    <name type="scientific">Sneathiella litorea</name>
    <dbReference type="NCBI Taxonomy" id="2606216"/>
    <lineage>
        <taxon>Bacteria</taxon>
        <taxon>Pseudomonadati</taxon>
        <taxon>Pseudomonadota</taxon>
        <taxon>Alphaproteobacteria</taxon>
        <taxon>Sneathiellales</taxon>
        <taxon>Sneathiellaceae</taxon>
        <taxon>Sneathiella</taxon>
    </lineage>
</organism>
<dbReference type="GO" id="GO:0005524">
    <property type="term" value="F:ATP binding"/>
    <property type="evidence" value="ECO:0007669"/>
    <property type="project" value="InterPro"/>
</dbReference>
<feature type="domain" description="Sigma-54 factor interaction" evidence="6">
    <location>
        <begin position="284"/>
        <end position="514"/>
    </location>
</feature>
<dbReference type="InterPro" id="IPR058031">
    <property type="entry name" value="AAA_lid_NorR"/>
</dbReference>
<evidence type="ECO:0000256" key="5">
    <source>
        <dbReference type="ARBA" id="ARBA00023163"/>
    </source>
</evidence>
<evidence type="ECO:0000259" key="6">
    <source>
        <dbReference type="PROSITE" id="PS50045"/>
    </source>
</evidence>
<dbReference type="PANTHER" id="PTHR31862">
    <property type="entry name" value="UPF0261 DOMAIN PROTEIN (AFU_ORTHOLOGUE AFUA_1G10120)"/>
    <property type="match status" value="1"/>
</dbReference>
<keyword evidence="2" id="KW-0067">ATP-binding</keyword>
<dbReference type="GO" id="GO:0006355">
    <property type="term" value="P:regulation of DNA-templated transcription"/>
    <property type="evidence" value="ECO:0007669"/>
    <property type="project" value="InterPro"/>
</dbReference>
<keyword evidence="8" id="KW-1185">Reference proteome</keyword>
<dbReference type="GO" id="GO:0043565">
    <property type="term" value="F:sequence-specific DNA binding"/>
    <property type="evidence" value="ECO:0007669"/>
    <property type="project" value="InterPro"/>
</dbReference>
<dbReference type="Gene3D" id="3.40.50.300">
    <property type="entry name" value="P-loop containing nucleotide triphosphate hydrolases"/>
    <property type="match status" value="1"/>
</dbReference>
<dbReference type="RefSeq" id="WP_161316899.1">
    <property type="nucleotide sequence ID" value="NZ_WTUW01000009.1"/>
</dbReference>
<protein>
    <recommendedName>
        <fullName evidence="6">Sigma-54 factor interaction domain-containing protein</fullName>
    </recommendedName>
</protein>
<evidence type="ECO:0000256" key="3">
    <source>
        <dbReference type="ARBA" id="ARBA00023012"/>
    </source>
</evidence>
<dbReference type="SUPFAM" id="SSF52540">
    <property type="entry name" value="P-loop containing nucleoside triphosphate hydrolases"/>
    <property type="match status" value="1"/>
</dbReference>
<accession>A0A6L8WC18</accession>
<dbReference type="InterPro" id="IPR013785">
    <property type="entry name" value="Aldolase_TIM"/>
</dbReference>
<evidence type="ECO:0000256" key="2">
    <source>
        <dbReference type="ARBA" id="ARBA00022840"/>
    </source>
</evidence>
<reference evidence="7 8" key="1">
    <citation type="submission" date="2019-12" db="EMBL/GenBank/DDBJ databases">
        <title>Snethiella sp. nov. sp. isolated from sea sand.</title>
        <authorList>
            <person name="Kim J."/>
            <person name="Jeong S.E."/>
            <person name="Jung H.S."/>
            <person name="Jeon C.O."/>
        </authorList>
    </citation>
    <scope>NUCLEOTIDE SEQUENCE [LARGE SCALE GENOMIC DNA]</scope>
    <source>
        <strain evidence="7 8">DP05</strain>
    </source>
</reference>
<dbReference type="InterPro" id="IPR009215">
    <property type="entry name" value="TIM-br_IGPS-like"/>
</dbReference>
<dbReference type="Proteomes" id="UP000476030">
    <property type="component" value="Unassembled WGS sequence"/>
</dbReference>
<keyword evidence="5" id="KW-0804">Transcription</keyword>
<dbReference type="SUPFAM" id="SSF51621">
    <property type="entry name" value="Phosphoenolpyruvate/pyruvate domain"/>
    <property type="match status" value="1"/>
</dbReference>
<dbReference type="GO" id="GO:0003824">
    <property type="term" value="F:catalytic activity"/>
    <property type="evidence" value="ECO:0007669"/>
    <property type="project" value="InterPro"/>
</dbReference>
<proteinExistence type="predicted"/>
<dbReference type="AlphaFoldDB" id="A0A6L8WC18"/>
<dbReference type="PANTHER" id="PTHR31862:SF1">
    <property type="entry name" value="UPF0261 DOMAIN PROTEIN (AFU_ORTHOLOGUE AFUA_1G10120)"/>
    <property type="match status" value="1"/>
</dbReference>
<dbReference type="Pfam" id="PF25601">
    <property type="entry name" value="AAA_lid_14"/>
    <property type="match status" value="1"/>
</dbReference>
<dbReference type="Pfam" id="PF09370">
    <property type="entry name" value="PEP_hydrolase"/>
    <property type="match status" value="1"/>
</dbReference>
<dbReference type="Gene3D" id="1.10.10.60">
    <property type="entry name" value="Homeodomain-like"/>
    <property type="match status" value="1"/>
</dbReference>
<dbReference type="PROSITE" id="PS50045">
    <property type="entry name" value="SIGMA54_INTERACT_4"/>
    <property type="match status" value="1"/>
</dbReference>
<dbReference type="EMBL" id="WTUW01000009">
    <property type="protein sequence ID" value="MZR32294.1"/>
    <property type="molecule type" value="Genomic_DNA"/>
</dbReference>
<keyword evidence="4" id="KW-0805">Transcription regulation</keyword>
<dbReference type="Gene3D" id="1.10.8.60">
    <property type="match status" value="1"/>
</dbReference>
<evidence type="ECO:0000256" key="4">
    <source>
        <dbReference type="ARBA" id="ARBA00023015"/>
    </source>
</evidence>
<dbReference type="SUPFAM" id="SSF46689">
    <property type="entry name" value="Homeodomain-like"/>
    <property type="match status" value="1"/>
</dbReference>